<dbReference type="AlphaFoldDB" id="A0A9X2IZQ1"/>
<feature type="transmembrane region" description="Helical" evidence="1">
    <location>
        <begin position="63"/>
        <end position="82"/>
    </location>
</feature>
<comment type="caution">
    <text evidence="2">The sequence shown here is derived from an EMBL/GenBank/DDBJ whole genome shotgun (WGS) entry which is preliminary data.</text>
</comment>
<dbReference type="Proteomes" id="UP001139157">
    <property type="component" value="Unassembled WGS sequence"/>
</dbReference>
<proteinExistence type="predicted"/>
<evidence type="ECO:0000256" key="1">
    <source>
        <dbReference type="SAM" id="Phobius"/>
    </source>
</evidence>
<keyword evidence="1" id="KW-1133">Transmembrane helix</keyword>
<feature type="transmembrane region" description="Helical" evidence="1">
    <location>
        <begin position="41"/>
        <end position="58"/>
    </location>
</feature>
<protein>
    <recommendedName>
        <fullName evidence="4">DoxX-like protein</fullName>
    </recommendedName>
</protein>
<accession>A0A9X2IZQ1</accession>
<dbReference type="RefSeq" id="WP_251914616.1">
    <property type="nucleotide sequence ID" value="NZ_JAMRXG010000010.1"/>
</dbReference>
<sequence>MVKVIPAQFVTFTLPGQMLVTVAESSGSGMLWKFMAASDVYTVVSGCVEVLGGVLLIFRRTVLLGALVSMVALIQVCVLNLAYGVPVVLVPLVMLAMALAVSAPWWRRLVDVMFREVDSARRVPVRLVADRRIRLGGTVIHLVGVLLIAGAIGATALRTHHEYTARNSAWDGVWAVTAFDGGGVPWAQVAIDDRPASTRLVLRRGPDLLKRDVTIDRTPPVLRAAGIVLAVEQNEPDTLCLAGSFDGQRVHVRLQRMPVLVRSGEFR</sequence>
<keyword evidence="3" id="KW-1185">Reference proteome</keyword>
<feature type="transmembrane region" description="Helical" evidence="1">
    <location>
        <begin position="135"/>
        <end position="157"/>
    </location>
</feature>
<evidence type="ECO:0000313" key="3">
    <source>
        <dbReference type="Proteomes" id="UP001139157"/>
    </source>
</evidence>
<evidence type="ECO:0008006" key="4">
    <source>
        <dbReference type="Google" id="ProtNLM"/>
    </source>
</evidence>
<dbReference type="EMBL" id="JAMRXG010000010">
    <property type="protein sequence ID" value="MCM6776305.1"/>
    <property type="molecule type" value="Genomic_DNA"/>
</dbReference>
<organism evidence="2 3">
    <name type="scientific">Nocardia pulmonis</name>
    <dbReference type="NCBI Taxonomy" id="2951408"/>
    <lineage>
        <taxon>Bacteria</taxon>
        <taxon>Bacillati</taxon>
        <taxon>Actinomycetota</taxon>
        <taxon>Actinomycetes</taxon>
        <taxon>Mycobacteriales</taxon>
        <taxon>Nocardiaceae</taxon>
        <taxon>Nocardia</taxon>
    </lineage>
</organism>
<feature type="transmembrane region" description="Helical" evidence="1">
    <location>
        <begin position="88"/>
        <end position="106"/>
    </location>
</feature>
<reference evidence="2" key="1">
    <citation type="submission" date="2022-06" db="EMBL/GenBank/DDBJ databases">
        <title>Novel species in genus nocardia.</title>
        <authorList>
            <person name="Li F."/>
        </authorList>
    </citation>
    <scope>NUCLEOTIDE SEQUENCE</scope>
    <source>
        <strain evidence="2">CDC141</strain>
    </source>
</reference>
<keyword evidence="1" id="KW-0812">Transmembrane</keyword>
<name>A0A9X2IZQ1_9NOCA</name>
<keyword evidence="1" id="KW-0472">Membrane</keyword>
<evidence type="ECO:0000313" key="2">
    <source>
        <dbReference type="EMBL" id="MCM6776305.1"/>
    </source>
</evidence>
<gene>
    <name evidence="2" type="ORF">NDR86_22730</name>
</gene>